<protein>
    <submittedName>
        <fullName evidence="1">Uncharacterized protein</fullName>
    </submittedName>
</protein>
<gene>
    <name evidence="1" type="ORF">SDC9_181557</name>
</gene>
<organism evidence="1">
    <name type="scientific">bioreactor metagenome</name>
    <dbReference type="NCBI Taxonomy" id="1076179"/>
    <lineage>
        <taxon>unclassified sequences</taxon>
        <taxon>metagenomes</taxon>
        <taxon>ecological metagenomes</taxon>
    </lineage>
</organism>
<proteinExistence type="predicted"/>
<evidence type="ECO:0000313" key="1">
    <source>
        <dbReference type="EMBL" id="MPN34065.1"/>
    </source>
</evidence>
<comment type="caution">
    <text evidence="1">The sequence shown here is derived from an EMBL/GenBank/DDBJ whole genome shotgun (WGS) entry which is preliminary data.</text>
</comment>
<reference evidence="1" key="1">
    <citation type="submission" date="2019-08" db="EMBL/GenBank/DDBJ databases">
        <authorList>
            <person name="Kucharzyk K."/>
            <person name="Murdoch R.W."/>
            <person name="Higgins S."/>
            <person name="Loffler F."/>
        </authorList>
    </citation>
    <scope>NUCLEOTIDE SEQUENCE</scope>
</reference>
<name>A0A645H4Z0_9ZZZZ</name>
<dbReference type="EMBL" id="VSSQ01086903">
    <property type="protein sequence ID" value="MPN34065.1"/>
    <property type="molecule type" value="Genomic_DNA"/>
</dbReference>
<dbReference type="AlphaFoldDB" id="A0A645H4Z0"/>
<sequence length="128" mass="13608">MVPGRNDQIATGLAVTGSDYLLENAGVAEDDRADDGANRLPAFRFDRVGQPDDRRAKEFANGGFADIGPPFRERGNHVVAVGIGNADAVFRIRKAGQGLAIVVRNTQAAVEGANMLGMADKVILQAFR</sequence>
<accession>A0A645H4Z0</accession>